<feature type="chain" id="PRO_5005331218" evidence="1">
    <location>
        <begin position="36"/>
        <end position="261"/>
    </location>
</feature>
<dbReference type="eggNOG" id="ENOG502Z7W2">
    <property type="taxonomic scope" value="Bacteria"/>
</dbReference>
<name>A0A0K0GPU7_XANOP</name>
<sequence>MPAHNASGDMTIKPAITMAARVLLGLLGAVSAASADDTHCEVSSDDDLTLNPRSLILIRESGTPQRLVMRQGVLCVDDRWVEPKADDRTRLIQFERQIRDGVPLAQAVGRAAADIAITALGEVAAGFSRNPEATRAQLANVREKIDIRLKQSFSKSQLTLVEIDDAIGALVAELLPQLIGDVVAGAVQSAITGNDVQLRSLDGLEARIERLVEPQARALRPRAQQWCRRLEALDGLDNALAYRLPSGEPLQLLRVDRRTVK</sequence>
<dbReference type="InterPro" id="IPR021307">
    <property type="entry name" value="DUF2884"/>
</dbReference>
<dbReference type="HOGENOM" id="CLU_096502_0_0_6"/>
<reference evidence="2 3" key="1">
    <citation type="journal article" date="2008" name="BMC Genomics">
        <title>Genome sequence and rapid evolution of the rice pathogen Xanthomonas oryzae pv. oryzae PXO99A.</title>
        <authorList>
            <person name="Salzberg S.L."/>
            <person name="Sommer D.D."/>
            <person name="Schatz M.C."/>
            <person name="Phillippy A.M."/>
            <person name="Rabinowicz P.D."/>
            <person name="Tsuge S."/>
            <person name="Furutani A."/>
            <person name="Ochiai H."/>
            <person name="Delcher A.L."/>
            <person name="Kelley D."/>
            <person name="Madupu R."/>
            <person name="Puiu D."/>
            <person name="Radune D."/>
            <person name="Shumway M."/>
            <person name="Trapnell C."/>
            <person name="Aparna G."/>
            <person name="Jha G."/>
            <person name="Pandey A."/>
            <person name="Patil P.B."/>
            <person name="Ishihara H."/>
            <person name="Meyer D.F."/>
            <person name="Szurek B."/>
            <person name="Verdier V."/>
            <person name="Koebnik R."/>
            <person name="Dow J.M."/>
            <person name="Ryan R.P."/>
            <person name="Hirata H."/>
            <person name="Tsuyumu S."/>
            <person name="Won Lee S."/>
            <person name="Seo Y.S."/>
            <person name="Sriariyanum M."/>
            <person name="Ronald P.C."/>
            <person name="Sonti R.V."/>
            <person name="Van Sluys M.A."/>
            <person name="Leach J.E."/>
            <person name="White F.F."/>
            <person name="Bogdanove A.J."/>
        </authorList>
    </citation>
    <scope>NUCLEOTIDE SEQUENCE [LARGE SCALE GENOMIC DNA]</scope>
    <source>
        <strain evidence="2 3">PXO99A</strain>
    </source>
</reference>
<evidence type="ECO:0000256" key="1">
    <source>
        <dbReference type="SAM" id="SignalP"/>
    </source>
</evidence>
<keyword evidence="1" id="KW-0732">Signal</keyword>
<proteinExistence type="predicted"/>
<organism evidence="2 3">
    <name type="scientific">Xanthomonas oryzae pv. oryzae (strain PXO99A)</name>
    <dbReference type="NCBI Taxonomy" id="360094"/>
    <lineage>
        <taxon>Bacteria</taxon>
        <taxon>Pseudomonadati</taxon>
        <taxon>Pseudomonadota</taxon>
        <taxon>Gammaproteobacteria</taxon>
        <taxon>Lysobacterales</taxon>
        <taxon>Lysobacteraceae</taxon>
        <taxon>Xanthomonas</taxon>
    </lineage>
</organism>
<dbReference type="EMBL" id="CP000967">
    <property type="protein sequence ID" value="ACD61121.1"/>
    <property type="molecule type" value="Genomic_DNA"/>
</dbReference>
<dbReference type="Pfam" id="PF11101">
    <property type="entry name" value="DUF2884"/>
    <property type="match status" value="1"/>
</dbReference>
<protein>
    <submittedName>
        <fullName evidence="2">Putative secreted protein</fullName>
    </submittedName>
</protein>
<dbReference type="Proteomes" id="UP000001740">
    <property type="component" value="Chromosome"/>
</dbReference>
<dbReference type="KEGG" id="xop:PXO_03100"/>
<evidence type="ECO:0000313" key="3">
    <source>
        <dbReference type="Proteomes" id="UP000001740"/>
    </source>
</evidence>
<accession>A0A0K0GPU7</accession>
<dbReference type="AlphaFoldDB" id="A0A0K0GPU7"/>
<feature type="signal peptide" evidence="1">
    <location>
        <begin position="1"/>
        <end position="35"/>
    </location>
</feature>
<gene>
    <name evidence="2" type="ordered locus">PXO_03100</name>
</gene>
<evidence type="ECO:0000313" key="2">
    <source>
        <dbReference type="EMBL" id="ACD61121.1"/>
    </source>
</evidence>